<evidence type="ECO:0000313" key="2">
    <source>
        <dbReference type="Proteomes" id="UP000257109"/>
    </source>
</evidence>
<dbReference type="Proteomes" id="UP000257109">
    <property type="component" value="Unassembled WGS sequence"/>
</dbReference>
<protein>
    <submittedName>
        <fullName evidence="1">Uncharacterized protein</fullName>
    </submittedName>
</protein>
<proteinExistence type="predicted"/>
<comment type="caution">
    <text evidence="1">The sequence shown here is derived from an EMBL/GenBank/DDBJ whole genome shotgun (WGS) entry which is preliminary data.</text>
</comment>
<sequence length="65" mass="7343">LSTSQGYPIKRETLVCKLIKEIPSWFDAASHHSPFSLGFRYLVILLVYDDDIIITGPNSNLIHQA</sequence>
<evidence type="ECO:0000313" key="1">
    <source>
        <dbReference type="EMBL" id="RDY06946.1"/>
    </source>
</evidence>
<dbReference type="EMBL" id="QJKJ01001577">
    <property type="protein sequence ID" value="RDY06946.1"/>
    <property type="molecule type" value="Genomic_DNA"/>
</dbReference>
<gene>
    <name evidence="1" type="ORF">CR513_09020</name>
</gene>
<feature type="non-terminal residue" evidence="1">
    <location>
        <position position="1"/>
    </location>
</feature>
<dbReference type="AlphaFoldDB" id="A0A371HVY1"/>
<name>A0A371HVY1_MUCPR</name>
<organism evidence="1 2">
    <name type="scientific">Mucuna pruriens</name>
    <name type="common">Velvet bean</name>
    <name type="synonym">Dolichos pruriens</name>
    <dbReference type="NCBI Taxonomy" id="157652"/>
    <lineage>
        <taxon>Eukaryota</taxon>
        <taxon>Viridiplantae</taxon>
        <taxon>Streptophyta</taxon>
        <taxon>Embryophyta</taxon>
        <taxon>Tracheophyta</taxon>
        <taxon>Spermatophyta</taxon>
        <taxon>Magnoliopsida</taxon>
        <taxon>eudicotyledons</taxon>
        <taxon>Gunneridae</taxon>
        <taxon>Pentapetalae</taxon>
        <taxon>rosids</taxon>
        <taxon>fabids</taxon>
        <taxon>Fabales</taxon>
        <taxon>Fabaceae</taxon>
        <taxon>Papilionoideae</taxon>
        <taxon>50 kb inversion clade</taxon>
        <taxon>NPAAA clade</taxon>
        <taxon>indigoferoid/millettioid clade</taxon>
        <taxon>Phaseoleae</taxon>
        <taxon>Mucuna</taxon>
    </lineage>
</organism>
<reference evidence="1" key="1">
    <citation type="submission" date="2018-05" db="EMBL/GenBank/DDBJ databases">
        <title>Draft genome of Mucuna pruriens seed.</title>
        <authorList>
            <person name="Nnadi N.E."/>
            <person name="Vos R."/>
            <person name="Hasami M.H."/>
            <person name="Devisetty U.K."/>
            <person name="Aguiy J.C."/>
        </authorList>
    </citation>
    <scope>NUCLEOTIDE SEQUENCE [LARGE SCALE GENOMIC DNA]</scope>
    <source>
        <strain evidence="1">JCA_2017</strain>
    </source>
</reference>
<keyword evidence="2" id="KW-1185">Reference proteome</keyword>
<accession>A0A371HVY1</accession>
<feature type="non-terminal residue" evidence="1">
    <location>
        <position position="65"/>
    </location>
</feature>